<dbReference type="eggNOG" id="COG3831">
    <property type="taxonomic scope" value="Bacteria"/>
</dbReference>
<dbReference type="KEGG" id="hsw:Hsw_3807"/>
<dbReference type="HOGENOM" id="CLU_085061_2_2_10"/>
<dbReference type="AlphaFoldDB" id="W8F5U8"/>
<feature type="domain" description="DUF4240" evidence="1">
    <location>
        <begin position="18"/>
        <end position="141"/>
    </location>
</feature>
<evidence type="ECO:0000313" key="2">
    <source>
        <dbReference type="EMBL" id="AHJ99402.1"/>
    </source>
</evidence>
<protein>
    <recommendedName>
        <fullName evidence="1">DUF4240 domain-containing protein</fullName>
    </recommendedName>
</protein>
<keyword evidence="3" id="KW-1185">Reference proteome</keyword>
<dbReference type="STRING" id="1227739.Hsw_3807"/>
<dbReference type="Pfam" id="PF14024">
    <property type="entry name" value="DUF4240"/>
    <property type="match status" value="1"/>
</dbReference>
<dbReference type="InterPro" id="IPR025334">
    <property type="entry name" value="DUF4240"/>
</dbReference>
<proteinExistence type="predicted"/>
<dbReference type="PATRIC" id="fig|1227739.3.peg.3964"/>
<evidence type="ECO:0000259" key="1">
    <source>
        <dbReference type="Pfam" id="PF14024"/>
    </source>
</evidence>
<name>W8F5U8_9BACT</name>
<reference evidence="2 3" key="1">
    <citation type="submission" date="2014-01" db="EMBL/GenBank/DDBJ databases">
        <title>Complete genome sequence of ionizing-radiation resistance bacterium Hymenobacter swuensis DY53.</title>
        <authorList>
            <person name="Jung J.-H."/>
            <person name="Jeong S.-W."/>
            <person name="Joe M.-H."/>
            <person name="Cho y.-j."/>
            <person name="Kim M.-K."/>
            <person name="Lim S.-Y."/>
        </authorList>
    </citation>
    <scope>NUCLEOTIDE SEQUENCE [LARGE SCALE GENOMIC DNA]</scope>
    <source>
        <strain evidence="2 3">DY53</strain>
    </source>
</reference>
<sequence>MCHILSYFGAQALYVGTMDKKEFWQLIEDAKTAAHGDQQQQEATLISQLAQLEPEQIIGFECRLREYLLEADHFHIMAAQKIIDGYVSDDPYLYFRCWLIGQGEAVFTNALQNADSLTNVMDEGYQAFEELLYVATKAFEQRTGKTEEDDTFPRNVASARGLNYDFGAETKGEDWTESQLPKLLPKLWRKFGVA</sequence>
<accession>W8F5U8</accession>
<evidence type="ECO:0000313" key="3">
    <source>
        <dbReference type="Proteomes" id="UP000019423"/>
    </source>
</evidence>
<gene>
    <name evidence="2" type="ORF">Hsw_3807</name>
</gene>
<dbReference type="Proteomes" id="UP000019423">
    <property type="component" value="Chromosome"/>
</dbReference>
<organism evidence="2 3">
    <name type="scientific">Hymenobacter swuensis DY53</name>
    <dbReference type="NCBI Taxonomy" id="1227739"/>
    <lineage>
        <taxon>Bacteria</taxon>
        <taxon>Pseudomonadati</taxon>
        <taxon>Bacteroidota</taxon>
        <taxon>Cytophagia</taxon>
        <taxon>Cytophagales</taxon>
        <taxon>Hymenobacteraceae</taxon>
        <taxon>Hymenobacter</taxon>
    </lineage>
</organism>
<dbReference type="EMBL" id="CP007145">
    <property type="protein sequence ID" value="AHJ99402.1"/>
    <property type="molecule type" value="Genomic_DNA"/>
</dbReference>